<protein>
    <recommendedName>
        <fullName evidence="5">Nitroreductase family deazaflavin-dependent oxidoreductase</fullName>
    </recommendedName>
</protein>
<keyword evidence="4" id="KW-1185">Reference proteome</keyword>
<accession>A0ABQ3V5A9</accession>
<dbReference type="Pfam" id="PF04075">
    <property type="entry name" value="F420H2_quin_red"/>
    <property type="match status" value="1"/>
</dbReference>
<dbReference type="InterPro" id="IPR004378">
    <property type="entry name" value="F420H2_quin_Rdtase"/>
</dbReference>
<sequence length="139" mass="15621">MNEHEWMAYNRQLIEEFRAHGGKVQGWAPLILLTTKGARSGQTRIYPLMAVADGDHYIAVASAGGAPKNPQWYHNLLAYPDVTVEVGKETFQATARLLTGKQREEAFAKAVAVFAPYSEYQKKITREIPVFLLERQANT</sequence>
<gene>
    <name evidence="3" type="ORF">KSB_85650</name>
</gene>
<dbReference type="InterPro" id="IPR012349">
    <property type="entry name" value="Split_barrel_FMN-bd"/>
</dbReference>
<comment type="catalytic activity">
    <reaction evidence="2">
        <text>oxidized coenzyme F420-(gamma-L-Glu)(n) + a quinol + H(+) = reduced coenzyme F420-(gamma-L-Glu)(n) + a quinone</text>
        <dbReference type="Rhea" id="RHEA:39663"/>
        <dbReference type="Rhea" id="RHEA-COMP:12939"/>
        <dbReference type="Rhea" id="RHEA-COMP:14378"/>
        <dbReference type="ChEBI" id="CHEBI:15378"/>
        <dbReference type="ChEBI" id="CHEBI:24646"/>
        <dbReference type="ChEBI" id="CHEBI:132124"/>
        <dbReference type="ChEBI" id="CHEBI:133980"/>
        <dbReference type="ChEBI" id="CHEBI:139511"/>
    </reaction>
</comment>
<comment type="caution">
    <text evidence="3">The sequence shown here is derived from an EMBL/GenBank/DDBJ whole genome shotgun (WGS) entry which is preliminary data.</text>
</comment>
<dbReference type="Gene3D" id="2.30.110.10">
    <property type="entry name" value="Electron Transport, Fmn-binding Protein, Chain A"/>
    <property type="match status" value="1"/>
</dbReference>
<evidence type="ECO:0000256" key="2">
    <source>
        <dbReference type="ARBA" id="ARBA00049106"/>
    </source>
</evidence>
<evidence type="ECO:0000313" key="3">
    <source>
        <dbReference type="EMBL" id="GHO60090.1"/>
    </source>
</evidence>
<dbReference type="RefSeq" id="WP_201376267.1">
    <property type="nucleotide sequence ID" value="NZ_BNJG01000004.1"/>
</dbReference>
<dbReference type="PANTHER" id="PTHR39428:SF1">
    <property type="entry name" value="F420H(2)-DEPENDENT QUINONE REDUCTASE RV1261C"/>
    <property type="match status" value="1"/>
</dbReference>
<dbReference type="NCBIfam" id="TIGR00026">
    <property type="entry name" value="hi_GC_TIGR00026"/>
    <property type="match status" value="1"/>
</dbReference>
<organism evidence="3 4">
    <name type="scientific">Ktedonobacter robiniae</name>
    <dbReference type="NCBI Taxonomy" id="2778365"/>
    <lineage>
        <taxon>Bacteria</taxon>
        <taxon>Bacillati</taxon>
        <taxon>Chloroflexota</taxon>
        <taxon>Ktedonobacteria</taxon>
        <taxon>Ktedonobacterales</taxon>
        <taxon>Ktedonobacteraceae</taxon>
        <taxon>Ktedonobacter</taxon>
    </lineage>
</organism>
<reference evidence="3 4" key="1">
    <citation type="journal article" date="2021" name="Int. J. Syst. Evol. Microbiol.">
        <title>Reticulibacter mediterranei gen. nov., sp. nov., within the new family Reticulibacteraceae fam. nov., and Ktedonospora formicarum gen. nov., sp. nov., Ktedonobacter robiniae sp. nov., Dictyobacter formicarum sp. nov. and Dictyobacter arantiisoli sp. nov., belonging to the class Ktedonobacteria.</title>
        <authorList>
            <person name="Yabe S."/>
            <person name="Zheng Y."/>
            <person name="Wang C.M."/>
            <person name="Sakai Y."/>
            <person name="Abe K."/>
            <person name="Yokota A."/>
            <person name="Donadio S."/>
            <person name="Cavaletti L."/>
            <person name="Monciardini P."/>
        </authorList>
    </citation>
    <scope>NUCLEOTIDE SEQUENCE [LARGE SCALE GENOMIC DNA]</scope>
    <source>
        <strain evidence="3 4">SOSP1-30</strain>
    </source>
</reference>
<dbReference type="PANTHER" id="PTHR39428">
    <property type="entry name" value="F420H(2)-DEPENDENT QUINONE REDUCTASE RV1261C"/>
    <property type="match status" value="1"/>
</dbReference>
<proteinExistence type="inferred from homology"/>
<name>A0ABQ3V5A9_9CHLR</name>
<evidence type="ECO:0000256" key="1">
    <source>
        <dbReference type="ARBA" id="ARBA00008710"/>
    </source>
</evidence>
<dbReference type="EMBL" id="BNJG01000004">
    <property type="protein sequence ID" value="GHO60090.1"/>
    <property type="molecule type" value="Genomic_DNA"/>
</dbReference>
<comment type="similarity">
    <text evidence="1">Belongs to the F420H(2)-dependent quinone reductase family.</text>
</comment>
<evidence type="ECO:0000313" key="4">
    <source>
        <dbReference type="Proteomes" id="UP000654345"/>
    </source>
</evidence>
<dbReference type="Proteomes" id="UP000654345">
    <property type="component" value="Unassembled WGS sequence"/>
</dbReference>
<evidence type="ECO:0008006" key="5">
    <source>
        <dbReference type="Google" id="ProtNLM"/>
    </source>
</evidence>